<feature type="region of interest" description="Disordered" evidence="8">
    <location>
        <begin position="9"/>
        <end position="31"/>
    </location>
</feature>
<evidence type="ECO:0000256" key="6">
    <source>
        <dbReference type="ARBA" id="ARBA00022840"/>
    </source>
</evidence>
<evidence type="ECO:0000259" key="9">
    <source>
        <dbReference type="PROSITE" id="PS50011"/>
    </source>
</evidence>
<dbReference type="PATRIC" id="fig|698759.3.peg.6733"/>
<dbReference type="CDD" id="cd14014">
    <property type="entry name" value="STKc_PknB_like"/>
    <property type="match status" value="1"/>
</dbReference>
<feature type="compositionally biased region" description="Low complexity" evidence="8">
    <location>
        <begin position="324"/>
        <end position="335"/>
    </location>
</feature>
<keyword evidence="3" id="KW-0808">Transferase</keyword>
<feature type="compositionally biased region" description="Low complexity" evidence="8">
    <location>
        <begin position="298"/>
        <end position="311"/>
    </location>
</feature>
<dbReference type="PANTHER" id="PTHR43289:SF6">
    <property type="entry name" value="SERINE_THREONINE-PROTEIN KINASE NEKL-3"/>
    <property type="match status" value="1"/>
</dbReference>
<evidence type="ECO:0000256" key="3">
    <source>
        <dbReference type="ARBA" id="ARBA00022679"/>
    </source>
</evidence>
<dbReference type="Gene3D" id="3.30.200.20">
    <property type="entry name" value="Phosphorylase Kinase, domain 1"/>
    <property type="match status" value="1"/>
</dbReference>
<evidence type="ECO:0000256" key="4">
    <source>
        <dbReference type="ARBA" id="ARBA00022741"/>
    </source>
</evidence>
<name>L1KP33_9ACTN</name>
<keyword evidence="5 10" id="KW-0418">Kinase</keyword>
<protein>
    <recommendedName>
        <fullName evidence="1">non-specific serine/threonine protein kinase</fullName>
        <ecNumber evidence="1">2.7.11.1</ecNumber>
    </recommendedName>
</protein>
<dbReference type="PROSITE" id="PS00108">
    <property type="entry name" value="PROTEIN_KINASE_ST"/>
    <property type="match status" value="1"/>
</dbReference>
<feature type="domain" description="Protein kinase" evidence="9">
    <location>
        <begin position="42"/>
        <end position="294"/>
    </location>
</feature>
<dbReference type="Gene3D" id="1.10.510.10">
    <property type="entry name" value="Transferase(Phosphotransferase) domain 1"/>
    <property type="match status" value="1"/>
</dbReference>
<dbReference type="InterPro" id="IPR011009">
    <property type="entry name" value="Kinase-like_dom_sf"/>
</dbReference>
<evidence type="ECO:0000256" key="7">
    <source>
        <dbReference type="PROSITE-ProRule" id="PRU10141"/>
    </source>
</evidence>
<dbReference type="InterPro" id="IPR008271">
    <property type="entry name" value="Ser/Thr_kinase_AS"/>
</dbReference>
<gene>
    <name evidence="10" type="ORF">STRIP9103_04025</name>
</gene>
<comment type="caution">
    <text evidence="10">The sequence shown here is derived from an EMBL/GenBank/DDBJ whole genome shotgun (WGS) entry which is preliminary data.</text>
</comment>
<dbReference type="PANTHER" id="PTHR43289">
    <property type="entry name" value="MITOGEN-ACTIVATED PROTEIN KINASE KINASE KINASE 20-RELATED"/>
    <property type="match status" value="1"/>
</dbReference>
<evidence type="ECO:0000256" key="2">
    <source>
        <dbReference type="ARBA" id="ARBA00022527"/>
    </source>
</evidence>
<proteinExistence type="predicted"/>
<evidence type="ECO:0000313" key="11">
    <source>
        <dbReference type="Proteomes" id="UP000010411"/>
    </source>
</evidence>
<keyword evidence="11" id="KW-1185">Reference proteome</keyword>
<evidence type="ECO:0000313" key="10">
    <source>
        <dbReference type="EMBL" id="EKX62571.1"/>
    </source>
</evidence>
<dbReference type="SUPFAM" id="SSF56112">
    <property type="entry name" value="Protein kinase-like (PK-like)"/>
    <property type="match status" value="1"/>
</dbReference>
<dbReference type="PROSITE" id="PS00107">
    <property type="entry name" value="PROTEIN_KINASE_ATP"/>
    <property type="match status" value="1"/>
</dbReference>
<reference evidence="10 11" key="1">
    <citation type="submission" date="2012-11" db="EMBL/GenBank/DDBJ databases">
        <authorList>
            <person name="Huguet-Tapia J.C."/>
            <person name="Durkin A.S."/>
            <person name="Pettis G.S."/>
            <person name="Badger J.H."/>
        </authorList>
    </citation>
    <scope>NUCLEOTIDE SEQUENCE [LARGE SCALE GENOMIC DNA]</scope>
    <source>
        <strain evidence="10 11">91-03</strain>
    </source>
</reference>
<sequence>MEYVYREELGHDAAMATGETPEAPDRESEVAAGERRLIGGRYELAERIGEGGMGAVWAGRDLLVDREVAVKEAYVTERQPRVERVLREARAAARVNHPAVVTIHDVVMADGHPWIVMERVHGESLAALLERERVLPEREAARIALAVVEALAAAHARGVLHRDVKPGNVLLGPDGRVVLTDFGIAYIEGEESLTRAGEFVGSLAYTAPERMGGHRPGPPADLWSLGVLLFQMVEGWSPFQREAVEGTVAAVLTTKAPTPRRAPRLAPVIGELLAMEPEDRPTAERVAAVLRATATGAGNEAATGAATGTAASRSEVVETVGAAGPTEPTEPTEPGGRPGKPRTGRRRVWAAVVVAAGLLALVPLGIDRWGGGNGASGEGGSVGRSATPTPSPSPSPSRTSAKPYVRATTDEFSLDVPTGWQSHGKNGDGQYRYSKDGFELIVVPGRDRTSTYSGNPLVYMREHEPELQPFRDSTWATSTGLRLIETGGRTSAEGSFTWETADGQEVYVENMALLVEDRYHVVLVRGPEAEREAVARVYEHAVSTYEYEPVT</sequence>
<dbReference type="GO" id="GO:0004674">
    <property type="term" value="F:protein serine/threonine kinase activity"/>
    <property type="evidence" value="ECO:0007669"/>
    <property type="project" value="UniProtKB-KW"/>
</dbReference>
<organism evidence="10 11">
    <name type="scientific">Streptomyces ipomoeae 91-03</name>
    <dbReference type="NCBI Taxonomy" id="698759"/>
    <lineage>
        <taxon>Bacteria</taxon>
        <taxon>Bacillati</taxon>
        <taxon>Actinomycetota</taxon>
        <taxon>Actinomycetes</taxon>
        <taxon>Kitasatosporales</taxon>
        <taxon>Streptomycetaceae</taxon>
        <taxon>Streptomyces</taxon>
    </lineage>
</organism>
<keyword evidence="2" id="KW-0723">Serine/threonine-protein kinase</keyword>
<accession>L1KP33</accession>
<feature type="region of interest" description="Disordered" evidence="8">
    <location>
        <begin position="298"/>
        <end position="344"/>
    </location>
</feature>
<dbReference type="EMBL" id="AEJC01000506">
    <property type="protein sequence ID" value="EKX62571.1"/>
    <property type="molecule type" value="Genomic_DNA"/>
</dbReference>
<dbReference type="PROSITE" id="PS50011">
    <property type="entry name" value="PROTEIN_KINASE_DOM"/>
    <property type="match status" value="1"/>
</dbReference>
<feature type="binding site" evidence="7">
    <location>
        <position position="71"/>
    </location>
    <ligand>
        <name>ATP</name>
        <dbReference type="ChEBI" id="CHEBI:30616"/>
    </ligand>
</feature>
<feature type="region of interest" description="Disordered" evidence="8">
    <location>
        <begin position="375"/>
        <end position="404"/>
    </location>
</feature>
<dbReference type="SMART" id="SM00220">
    <property type="entry name" value="S_TKc"/>
    <property type="match status" value="1"/>
</dbReference>
<dbReference type="Proteomes" id="UP000010411">
    <property type="component" value="Unassembled WGS sequence"/>
</dbReference>
<evidence type="ECO:0000256" key="8">
    <source>
        <dbReference type="SAM" id="MobiDB-lite"/>
    </source>
</evidence>
<dbReference type="InterPro" id="IPR000719">
    <property type="entry name" value="Prot_kinase_dom"/>
</dbReference>
<dbReference type="AlphaFoldDB" id="L1KP33"/>
<keyword evidence="6 7" id="KW-0067">ATP-binding</keyword>
<dbReference type="EC" id="2.7.11.1" evidence="1"/>
<dbReference type="GO" id="GO:0005524">
    <property type="term" value="F:ATP binding"/>
    <property type="evidence" value="ECO:0007669"/>
    <property type="project" value="UniProtKB-UniRule"/>
</dbReference>
<dbReference type="Pfam" id="PF00069">
    <property type="entry name" value="Pkinase"/>
    <property type="match status" value="1"/>
</dbReference>
<dbReference type="InterPro" id="IPR017441">
    <property type="entry name" value="Protein_kinase_ATP_BS"/>
</dbReference>
<evidence type="ECO:0000256" key="5">
    <source>
        <dbReference type="ARBA" id="ARBA00022777"/>
    </source>
</evidence>
<evidence type="ECO:0000256" key="1">
    <source>
        <dbReference type="ARBA" id="ARBA00012513"/>
    </source>
</evidence>
<keyword evidence="4 7" id="KW-0547">Nucleotide-binding</keyword>